<feature type="chain" id="PRO_5040396065" evidence="2">
    <location>
        <begin position="25"/>
        <end position="271"/>
    </location>
</feature>
<evidence type="ECO:0000313" key="3">
    <source>
        <dbReference type="EMBL" id="KAF7556136.1"/>
    </source>
</evidence>
<proteinExistence type="predicted"/>
<keyword evidence="4" id="KW-1185">Reference proteome</keyword>
<dbReference type="OrthoDB" id="4154404at2759"/>
<reference evidence="3" key="1">
    <citation type="submission" date="2020-03" db="EMBL/GenBank/DDBJ databases">
        <title>Draft Genome Sequence of Cylindrodendrum hubeiense.</title>
        <authorList>
            <person name="Buettner E."/>
            <person name="Kellner H."/>
        </authorList>
    </citation>
    <scope>NUCLEOTIDE SEQUENCE</scope>
    <source>
        <strain evidence="3">IHI 201604</strain>
    </source>
</reference>
<comment type="caution">
    <text evidence="3">The sequence shown here is derived from an EMBL/GenBank/DDBJ whole genome shotgun (WGS) entry which is preliminary data.</text>
</comment>
<sequence length="271" mass="28827">MVPRKSLRGAVASFLALSLSWVQGVGIPELTSRLDYNKTFYLGTPVDLVIGDVGACALFFTNTTSMVEFNGTNAGETQGTCQEAMSESCVAAMNERAESIDYDGLTIDEACTKLKEEFDDNLDSECKSFASSSKWEDVTVKALSGPSENPITEKTNGSTTCWPILPKSDNLNIVATFATFGNTSARSIVDQLYDITPVLTVFFPGNGTLITKVESQMTCMKSMGDSSANNLTKSNGGEDEDEVPGNDATALVAGVGVKMTMASILGIILLL</sequence>
<organism evidence="3 4">
    <name type="scientific">Cylindrodendrum hubeiense</name>
    <dbReference type="NCBI Taxonomy" id="595255"/>
    <lineage>
        <taxon>Eukaryota</taxon>
        <taxon>Fungi</taxon>
        <taxon>Dikarya</taxon>
        <taxon>Ascomycota</taxon>
        <taxon>Pezizomycotina</taxon>
        <taxon>Sordariomycetes</taxon>
        <taxon>Hypocreomycetidae</taxon>
        <taxon>Hypocreales</taxon>
        <taxon>Nectriaceae</taxon>
        <taxon>Cylindrodendrum</taxon>
    </lineage>
</organism>
<protein>
    <submittedName>
        <fullName evidence="3">Uncharacterized protein</fullName>
    </submittedName>
</protein>
<feature type="region of interest" description="Disordered" evidence="1">
    <location>
        <begin position="224"/>
        <end position="245"/>
    </location>
</feature>
<gene>
    <name evidence="3" type="ORF">G7Z17_g1654</name>
</gene>
<feature type="compositionally biased region" description="Polar residues" evidence="1">
    <location>
        <begin position="224"/>
        <end position="235"/>
    </location>
</feature>
<feature type="signal peptide" evidence="2">
    <location>
        <begin position="1"/>
        <end position="24"/>
    </location>
</feature>
<dbReference type="Proteomes" id="UP000722485">
    <property type="component" value="Unassembled WGS sequence"/>
</dbReference>
<evidence type="ECO:0000256" key="1">
    <source>
        <dbReference type="SAM" id="MobiDB-lite"/>
    </source>
</evidence>
<keyword evidence="2" id="KW-0732">Signal</keyword>
<dbReference type="EMBL" id="JAANBB010000014">
    <property type="protein sequence ID" value="KAF7556136.1"/>
    <property type="molecule type" value="Genomic_DNA"/>
</dbReference>
<dbReference type="AlphaFoldDB" id="A0A9P5HEF4"/>
<evidence type="ECO:0000313" key="4">
    <source>
        <dbReference type="Proteomes" id="UP000722485"/>
    </source>
</evidence>
<evidence type="ECO:0000256" key="2">
    <source>
        <dbReference type="SAM" id="SignalP"/>
    </source>
</evidence>
<name>A0A9P5HEF4_9HYPO</name>
<accession>A0A9P5HEF4</accession>